<dbReference type="InterPro" id="IPR010321">
    <property type="entry name" value="DUF922"/>
</dbReference>
<evidence type="ECO:0000313" key="2">
    <source>
        <dbReference type="Proteomes" id="UP000243084"/>
    </source>
</evidence>
<reference evidence="2" key="1">
    <citation type="submission" date="2016-10" db="EMBL/GenBank/DDBJ databases">
        <authorList>
            <person name="Varghese N."/>
            <person name="Submissions S."/>
        </authorList>
    </citation>
    <scope>NUCLEOTIDE SEQUENCE [LARGE SCALE GENOMIC DNA]</scope>
    <source>
        <strain evidence="2">JCM 18195</strain>
    </source>
</reference>
<dbReference type="GO" id="GO:0006508">
    <property type="term" value="P:proteolysis"/>
    <property type="evidence" value="ECO:0007669"/>
    <property type="project" value="UniProtKB-KW"/>
</dbReference>
<dbReference type="Pfam" id="PF06037">
    <property type="entry name" value="DUF922"/>
    <property type="match status" value="1"/>
</dbReference>
<dbReference type="GO" id="GO:0008233">
    <property type="term" value="F:peptidase activity"/>
    <property type="evidence" value="ECO:0007669"/>
    <property type="project" value="UniProtKB-KW"/>
</dbReference>
<evidence type="ECO:0000313" key="1">
    <source>
        <dbReference type="EMBL" id="SFP57401.1"/>
    </source>
</evidence>
<dbReference type="EMBL" id="FOXM01000003">
    <property type="protein sequence ID" value="SFP57401.1"/>
    <property type="molecule type" value="Genomic_DNA"/>
</dbReference>
<keyword evidence="1" id="KW-0378">Hydrolase</keyword>
<protein>
    <submittedName>
        <fullName evidence="1">Predicted secreted Zn-dependent protease</fullName>
    </submittedName>
</protein>
<keyword evidence="1" id="KW-0645">Protease</keyword>
<accession>A0A1I5RGJ6</accession>
<sequence>MLREQLRAQPKDSGSLQGHVSMKDLNCKNACQPGVTRKLKHATFLMTLALMAPIASAEISETLTYSDYEVAASNSGSLARALNNTSPIRHDGQTFHAYTTWRVSWNYRWAADANGDCRIIAVSTGLNTTIQLPRLVGGSAGQRERFQRYLTALNQHELGHHEIGRKAAREVDRQLQAMPAMADCQRLSSAANKLAYRIVNQLKDEERTYDLVTVHGRLQGARLDY</sequence>
<name>A0A1I5RGJ6_9GAMM</name>
<dbReference type="Proteomes" id="UP000243084">
    <property type="component" value="Unassembled WGS sequence"/>
</dbReference>
<keyword evidence="2" id="KW-1185">Reference proteome</keyword>
<proteinExistence type="predicted"/>
<organism evidence="1 2">
    <name type="scientific">Geopseudomonas sagittaria</name>
    <dbReference type="NCBI Taxonomy" id="1135990"/>
    <lineage>
        <taxon>Bacteria</taxon>
        <taxon>Pseudomonadati</taxon>
        <taxon>Pseudomonadota</taxon>
        <taxon>Gammaproteobacteria</taxon>
        <taxon>Pseudomonadales</taxon>
        <taxon>Pseudomonadaceae</taxon>
        <taxon>Geopseudomonas</taxon>
    </lineage>
</organism>
<dbReference type="AlphaFoldDB" id="A0A1I5RGJ6"/>
<gene>
    <name evidence="1" type="ORF">SAMN05216229_103328</name>
</gene>